<name>A0A8T2V1B7_CERRI</name>
<dbReference type="Gene3D" id="1.10.287.110">
    <property type="entry name" value="DnaJ domain"/>
    <property type="match status" value="1"/>
</dbReference>
<dbReference type="PANTHER" id="PTHR23172">
    <property type="entry name" value="AUXILIN/CYCLIN G-ASSOCIATED KINASE-RELATED"/>
    <property type="match status" value="1"/>
</dbReference>
<dbReference type="InterPro" id="IPR036869">
    <property type="entry name" value="J_dom_sf"/>
</dbReference>
<proteinExistence type="predicted"/>
<dbReference type="OrthoDB" id="1717591at2759"/>
<organism evidence="3 4">
    <name type="scientific">Ceratopteris richardii</name>
    <name type="common">Triangle waterfern</name>
    <dbReference type="NCBI Taxonomy" id="49495"/>
    <lineage>
        <taxon>Eukaryota</taxon>
        <taxon>Viridiplantae</taxon>
        <taxon>Streptophyta</taxon>
        <taxon>Embryophyta</taxon>
        <taxon>Tracheophyta</taxon>
        <taxon>Polypodiopsida</taxon>
        <taxon>Polypodiidae</taxon>
        <taxon>Polypodiales</taxon>
        <taxon>Pteridineae</taxon>
        <taxon>Pteridaceae</taxon>
        <taxon>Parkerioideae</taxon>
        <taxon>Ceratopteris</taxon>
    </lineage>
</organism>
<feature type="compositionally biased region" description="Polar residues" evidence="1">
    <location>
        <begin position="186"/>
        <end position="202"/>
    </location>
</feature>
<feature type="region of interest" description="Disordered" evidence="1">
    <location>
        <begin position="518"/>
        <end position="599"/>
    </location>
</feature>
<dbReference type="SUPFAM" id="SSF46565">
    <property type="entry name" value="Chaperone J-domain"/>
    <property type="match status" value="1"/>
</dbReference>
<feature type="compositionally biased region" description="Polar residues" evidence="1">
    <location>
        <begin position="150"/>
        <end position="162"/>
    </location>
</feature>
<feature type="compositionally biased region" description="Pro residues" evidence="1">
    <location>
        <begin position="385"/>
        <end position="396"/>
    </location>
</feature>
<dbReference type="GO" id="GO:0005737">
    <property type="term" value="C:cytoplasm"/>
    <property type="evidence" value="ECO:0007669"/>
    <property type="project" value="TreeGrafter"/>
</dbReference>
<reference evidence="3" key="1">
    <citation type="submission" date="2021-08" db="EMBL/GenBank/DDBJ databases">
        <title>WGS assembly of Ceratopteris richardii.</title>
        <authorList>
            <person name="Marchant D.B."/>
            <person name="Chen G."/>
            <person name="Jenkins J."/>
            <person name="Shu S."/>
            <person name="Leebens-Mack J."/>
            <person name="Grimwood J."/>
            <person name="Schmutz J."/>
            <person name="Soltis P."/>
            <person name="Soltis D."/>
            <person name="Chen Z.-H."/>
        </authorList>
    </citation>
    <scope>NUCLEOTIDE SEQUENCE</scope>
    <source>
        <strain evidence="3">Whitten #5841</strain>
        <tissue evidence="3">Leaf</tissue>
    </source>
</reference>
<dbReference type="FunFam" id="1.10.287.110:FF:000043">
    <property type="entry name" value="J-domain protein required for chloroplast accumulation response 1"/>
    <property type="match status" value="1"/>
</dbReference>
<dbReference type="PANTHER" id="PTHR23172:SF19">
    <property type="entry name" value="J DOMAIN-CONTAINING PROTEIN"/>
    <property type="match status" value="1"/>
</dbReference>
<feature type="region of interest" description="Disordered" evidence="1">
    <location>
        <begin position="319"/>
        <end position="348"/>
    </location>
</feature>
<feature type="compositionally biased region" description="Basic and acidic residues" evidence="1">
    <location>
        <begin position="518"/>
        <end position="550"/>
    </location>
</feature>
<evidence type="ECO:0000313" key="4">
    <source>
        <dbReference type="Proteomes" id="UP000825935"/>
    </source>
</evidence>
<feature type="compositionally biased region" description="Polar residues" evidence="1">
    <location>
        <begin position="319"/>
        <end position="340"/>
    </location>
</feature>
<gene>
    <name evidence="3" type="ORF">KP509_03G078100</name>
</gene>
<feature type="region of interest" description="Disordered" evidence="1">
    <location>
        <begin position="382"/>
        <end position="404"/>
    </location>
</feature>
<dbReference type="EMBL" id="CM035408">
    <property type="protein sequence ID" value="KAH7442237.1"/>
    <property type="molecule type" value="Genomic_DNA"/>
</dbReference>
<evidence type="ECO:0000259" key="2">
    <source>
        <dbReference type="PROSITE" id="PS50076"/>
    </source>
</evidence>
<dbReference type="AlphaFoldDB" id="A0A8T2V1B7"/>
<dbReference type="CDD" id="cd06257">
    <property type="entry name" value="DnaJ"/>
    <property type="match status" value="1"/>
</dbReference>
<evidence type="ECO:0000313" key="3">
    <source>
        <dbReference type="EMBL" id="KAH7442237.1"/>
    </source>
</evidence>
<comment type="caution">
    <text evidence="3">The sequence shown here is derived from an EMBL/GenBank/DDBJ whole genome shotgun (WGS) entry which is preliminary data.</text>
</comment>
<feature type="region of interest" description="Disordered" evidence="1">
    <location>
        <begin position="150"/>
        <end position="215"/>
    </location>
</feature>
<dbReference type="GO" id="GO:0030276">
    <property type="term" value="F:clathrin binding"/>
    <property type="evidence" value="ECO:0007669"/>
    <property type="project" value="TreeGrafter"/>
</dbReference>
<feature type="compositionally biased region" description="Basic and acidic residues" evidence="1">
    <location>
        <begin position="564"/>
        <end position="574"/>
    </location>
</feature>
<sequence length="885" mass="97393">MSYRVDRSPKISSKVSPMHSPRISASGVFGSRTIPPSPLRKGLEGPPSVSILPAVDYDDVFGGPPRFAPSLFAAQTPQTPSTVLDRSCPRTPSFRSSSFPVFELPVFGDDVFGSSSAVDQRNSSLPHEAISKEEVHAPNVIPEAIPASLLQSKPGSRSSSRCMSPAHSVVTSPGHHGQGEMHKSSDTFVGRSSTGNALSRNLSSSSSFDETRSNTCDSSAILSRTDMVGSSLLSSPPHASVWGHLNRVHGVSNTKQKGVNTLDDVDDVFGGLPRTYSLALSAAYQRTSSPPRTKSASSKGITHHMAQKNTFTSQMFEPSGTLDPTFQKSLSNGRQASQDNFVDIRTDRERENSALKKLDGRTGEGLALVNDMKFATQLASKWMPARPPPSPAPSTPSTPLRHKSWKDWASEASSNQTVSHDCSSKVGEMAAVNGIAPTLKKGPNKSTTISHIQKGSAETVYKKQLENSQESQKLQGKYTLSSSNINVLKVKPLKQTMDLEDRELQAILTNAWKLNEKWEKKKSAAARTRQESTRVLETRLQEPHIKEGKRQSKKLSKPVPQVSHTKEDRGENMQRKSWRNYSEQKSESPGEPAKAGCSAEDCMTNSCQPSTQDIVKEKTENPVMQNGIFEAEDNFDPEEIVSEVTEEMPVSDTSNEVPAKWAGVDPKRDSGKSAKEDMEVCVAEKPLAASTNGEGPTLTALNTDFGQGDLQEFLMSEGLENTGPLTVINASLEGFQEIEGETLERRKARWARHQQAKERAVNAKAIEEMQRRDAEVQRQQEEKQQLAGIADHQIKRWASGKEANIRALLSNLQHVLWENSGWQPVSLRDLIEGSDVKKAYRKATLFVHPDKVQQKGATLHQKYVAERVFDILQEAWKTFNLQEFF</sequence>
<feature type="compositionally biased region" description="Basic and acidic residues" evidence="1">
    <location>
        <begin position="665"/>
        <end position="674"/>
    </location>
</feature>
<dbReference type="GO" id="GO:0072318">
    <property type="term" value="P:clathrin coat disassembly"/>
    <property type="evidence" value="ECO:0007669"/>
    <property type="project" value="TreeGrafter"/>
</dbReference>
<feature type="domain" description="J" evidence="2">
    <location>
        <begin position="820"/>
        <end position="884"/>
    </location>
</feature>
<feature type="region of interest" description="Disordered" evidence="1">
    <location>
        <begin position="646"/>
        <end position="674"/>
    </location>
</feature>
<dbReference type="GO" id="GO:0031982">
    <property type="term" value="C:vesicle"/>
    <property type="evidence" value="ECO:0007669"/>
    <property type="project" value="TreeGrafter"/>
</dbReference>
<dbReference type="Proteomes" id="UP000825935">
    <property type="component" value="Chromosome 3"/>
</dbReference>
<feature type="region of interest" description="Disordered" evidence="1">
    <location>
        <begin position="1"/>
        <end position="45"/>
    </location>
</feature>
<dbReference type="PROSITE" id="PS50076">
    <property type="entry name" value="DNAJ_2"/>
    <property type="match status" value="1"/>
</dbReference>
<dbReference type="InterPro" id="IPR001623">
    <property type="entry name" value="DnaJ_domain"/>
</dbReference>
<evidence type="ECO:0000256" key="1">
    <source>
        <dbReference type="SAM" id="MobiDB-lite"/>
    </source>
</evidence>
<keyword evidence="4" id="KW-1185">Reference proteome</keyword>
<protein>
    <recommendedName>
        <fullName evidence="2">J domain-containing protein</fullName>
    </recommendedName>
</protein>
<accession>A0A8T2V1B7</accession>
<dbReference type="GO" id="GO:0072583">
    <property type="term" value="P:clathrin-dependent endocytosis"/>
    <property type="evidence" value="ECO:0007669"/>
    <property type="project" value="TreeGrafter"/>
</dbReference>